<accession>A0A0A9ZDP7</accession>
<keyword evidence="7 10" id="KW-0103">Bromodomain</keyword>
<dbReference type="InterPro" id="IPR000315">
    <property type="entry name" value="Znf_B-box"/>
</dbReference>
<keyword evidence="2" id="KW-0479">Metal-binding</keyword>
<dbReference type="InterPro" id="IPR001965">
    <property type="entry name" value="Znf_PHD"/>
</dbReference>
<dbReference type="InterPro" id="IPR019787">
    <property type="entry name" value="Znf_PHD-finger"/>
</dbReference>
<dbReference type="InterPro" id="IPR011011">
    <property type="entry name" value="Znf_FYVE_PHD"/>
</dbReference>
<feature type="domain" description="RING-type" evidence="14">
    <location>
        <begin position="28"/>
        <end position="78"/>
    </location>
</feature>
<feature type="domain" description="PHD-type" evidence="13">
    <location>
        <begin position="778"/>
        <end position="825"/>
    </location>
</feature>
<comment type="subcellular location">
    <subcellularLocation>
        <location evidence="1">Nucleus</location>
    </subcellularLocation>
</comment>
<evidence type="ECO:0000256" key="2">
    <source>
        <dbReference type="ARBA" id="ARBA00022723"/>
    </source>
</evidence>
<dbReference type="GO" id="GO:0000785">
    <property type="term" value="C:chromatin"/>
    <property type="evidence" value="ECO:0007669"/>
    <property type="project" value="TreeGrafter"/>
</dbReference>
<dbReference type="SUPFAM" id="SSF47370">
    <property type="entry name" value="Bromodomain"/>
    <property type="match status" value="1"/>
</dbReference>
<evidence type="ECO:0000256" key="8">
    <source>
        <dbReference type="ARBA" id="ARBA00023242"/>
    </source>
</evidence>
<dbReference type="Pfam" id="PF00439">
    <property type="entry name" value="Bromodomain"/>
    <property type="match status" value="1"/>
</dbReference>
<dbReference type="EMBL" id="GBHO01001065">
    <property type="protein sequence ID" value="JAG42539.1"/>
    <property type="molecule type" value="Transcribed_RNA"/>
</dbReference>
<keyword evidence="8" id="KW-0539">Nucleus</keyword>
<name>A0A0A9ZDP7_LYGHE</name>
<feature type="region of interest" description="Disordered" evidence="11">
    <location>
        <begin position="739"/>
        <end position="773"/>
    </location>
</feature>
<sequence>MAKIPLKQELVESNTCDEREQDWSPLKCIVCKLVFKPQDKSYLLECLHPVCEACLPGFVDTASSSTTDVCPRQCPGCRVSYQCPSYIENKFIKDLLLTQDFPEDVDDIKCSNHPETMASDWCDTCAAFICEICVTAHKHLKPTKDHTIKSKAEYIETLKEKKPQRCFPCSEHPKEFLTVFCSSCNMMTCRDCQLTKHRAHDYSFLSEIANSTRELLQSFKNEIESKRYEVDAQMVTVREIESQISQRKSKLLNDIKDIVLRLTEVIRKKGTELMMEVDEICQTKILEMSQKKETLENNLRQINHCSNFVRNALEMASDPVLVYSKEHVVSRLNHLKECASSLHNLNIAFSMELQTSNIDEFVKALSRFAKIKSETTKVVELQFPSEGSDSTSDADHITRNPQHAQQLQLQPQQRVNNQDHFLVPSYLFDGVNQGLNHQYPPLSMRQPQQVQVAPGIRYSPNGVQATIRHNLPNISPQTFVNQPQPSNCSMVRDNSPSLDWGSWPTTHAAQSSNYRQSAQALPAQNVMRVAANQQVTSTSNLYKPVDMAHSSRGQIIRIESVAVPTSPRVRGGHVSKMYATHSNMLQMNRQVPPGMVQNRYIVCRNYGTTRTSPPWAGLPNSNRNIVKHPAQQRTNTQGVSWHIPQTETTMAQQHPIAVACTKSMQDSSFKILLTKSKTPPTVPTPTSVSSSAPETPVSNPQNRPEVAEALDTLCQASLDDVLRTLSDLDKDIDNSITHKRDSVVHSSTGSASHSESGTPQPTVQQKNPGEWQKEDPNEDWCAVCMDGGELVCCDNCPKVFHITCHIPALPRVPHEVWQCTLCRDITPLPYAGMNKHSGKGHLTDEEHSVCERILLELYCQYDCSLHFREPIPPENIEYHKVIHRPMCLDLIRKKLTMSDPSHFCSVRQFINEIRLVFRNAFTFNPIGSQVYADGMTLEEFLETLLTKFLPLFAHTNLHDDLNSDDDDDPVVPVKKTRRIVPD</sequence>
<dbReference type="InterPro" id="IPR001841">
    <property type="entry name" value="Znf_RING"/>
</dbReference>
<feature type="domain" description="B box-type" evidence="15">
    <location>
        <begin position="105"/>
        <end position="151"/>
    </location>
</feature>
<evidence type="ECO:0000256" key="9">
    <source>
        <dbReference type="PROSITE-ProRule" id="PRU00024"/>
    </source>
</evidence>
<dbReference type="InterPro" id="IPR013083">
    <property type="entry name" value="Znf_RING/FYVE/PHD"/>
</dbReference>
<evidence type="ECO:0000256" key="11">
    <source>
        <dbReference type="SAM" id="MobiDB-lite"/>
    </source>
</evidence>
<evidence type="ECO:0000256" key="10">
    <source>
        <dbReference type="PROSITE-ProRule" id="PRU00035"/>
    </source>
</evidence>
<feature type="region of interest" description="Disordered" evidence="11">
    <location>
        <begin position="673"/>
        <end position="704"/>
    </location>
</feature>
<keyword evidence="6" id="KW-0175">Coiled coil</keyword>
<dbReference type="SUPFAM" id="SSF57903">
    <property type="entry name" value="FYVE/PHD zinc finger"/>
    <property type="match status" value="1"/>
</dbReference>
<dbReference type="SMART" id="SM00249">
    <property type="entry name" value="PHD"/>
    <property type="match status" value="1"/>
</dbReference>
<dbReference type="Gene3D" id="3.30.160.60">
    <property type="entry name" value="Classic Zinc Finger"/>
    <property type="match status" value="1"/>
</dbReference>
<keyword evidence="5" id="KW-0862">Zinc</keyword>
<protein>
    <submittedName>
        <fullName evidence="16">E3 ubiquitin-protein ligase TRIM33</fullName>
    </submittedName>
</protein>
<evidence type="ECO:0000259" key="12">
    <source>
        <dbReference type="PROSITE" id="PS50014"/>
    </source>
</evidence>
<dbReference type="PROSITE" id="PS50016">
    <property type="entry name" value="ZF_PHD_2"/>
    <property type="match status" value="1"/>
</dbReference>
<dbReference type="Pfam" id="PF00643">
    <property type="entry name" value="zf-B_box"/>
    <property type="match status" value="2"/>
</dbReference>
<dbReference type="PANTHER" id="PTHR45915:SF6">
    <property type="entry name" value="E3 UBIQUITIN-PROTEIN LIGASE TRIM33"/>
    <property type="match status" value="1"/>
</dbReference>
<dbReference type="PANTHER" id="PTHR45915">
    <property type="entry name" value="TRANSCRIPTION INTERMEDIARY FACTOR"/>
    <property type="match status" value="1"/>
</dbReference>
<dbReference type="PROSITE" id="PS50119">
    <property type="entry name" value="ZF_BBOX"/>
    <property type="match status" value="2"/>
</dbReference>
<evidence type="ECO:0000256" key="1">
    <source>
        <dbReference type="ARBA" id="ARBA00004123"/>
    </source>
</evidence>
<keyword evidence="3" id="KW-0677">Repeat</keyword>
<dbReference type="Pfam" id="PF00628">
    <property type="entry name" value="PHD"/>
    <property type="match status" value="1"/>
</dbReference>
<dbReference type="GO" id="GO:0005634">
    <property type="term" value="C:nucleus"/>
    <property type="evidence" value="ECO:0007669"/>
    <property type="project" value="UniProtKB-SubCell"/>
</dbReference>
<organism evidence="16">
    <name type="scientific">Lygus hesperus</name>
    <name type="common">Western plant bug</name>
    <dbReference type="NCBI Taxonomy" id="30085"/>
    <lineage>
        <taxon>Eukaryota</taxon>
        <taxon>Metazoa</taxon>
        <taxon>Ecdysozoa</taxon>
        <taxon>Arthropoda</taxon>
        <taxon>Hexapoda</taxon>
        <taxon>Insecta</taxon>
        <taxon>Pterygota</taxon>
        <taxon>Neoptera</taxon>
        <taxon>Paraneoptera</taxon>
        <taxon>Hemiptera</taxon>
        <taxon>Heteroptera</taxon>
        <taxon>Panheteroptera</taxon>
        <taxon>Cimicomorpha</taxon>
        <taxon>Miridae</taxon>
        <taxon>Mirini</taxon>
        <taxon>Lygus</taxon>
    </lineage>
</organism>
<reference evidence="16" key="1">
    <citation type="journal article" date="2014" name="PLoS ONE">
        <title>Transcriptome-Based Identification of ABC Transporters in the Western Tarnished Plant Bug Lygus hesperus.</title>
        <authorList>
            <person name="Hull J.J."/>
            <person name="Chaney K."/>
            <person name="Geib S.M."/>
            <person name="Fabrick J.A."/>
            <person name="Brent C.S."/>
            <person name="Walsh D."/>
            <person name="Lavine L.C."/>
        </authorList>
    </citation>
    <scope>NUCLEOTIDE SEQUENCE</scope>
</reference>
<dbReference type="InterPro" id="IPR001487">
    <property type="entry name" value="Bromodomain"/>
</dbReference>
<feature type="domain" description="B box-type" evidence="15">
    <location>
        <begin position="164"/>
        <end position="205"/>
    </location>
</feature>
<dbReference type="InterPro" id="IPR017907">
    <property type="entry name" value="Znf_RING_CS"/>
</dbReference>
<gene>
    <name evidence="16" type="primary">trim33_6</name>
    <name evidence="16" type="ORF">CM83_33632</name>
</gene>
<reference evidence="16" key="2">
    <citation type="submission" date="2014-07" db="EMBL/GenBank/DDBJ databases">
        <authorList>
            <person name="Hull J."/>
        </authorList>
    </citation>
    <scope>NUCLEOTIDE SEQUENCE</scope>
</reference>
<feature type="compositionally biased region" description="Low complexity" evidence="11">
    <location>
        <begin position="744"/>
        <end position="758"/>
    </location>
</feature>
<dbReference type="SUPFAM" id="SSF57845">
    <property type="entry name" value="B-box zinc-binding domain"/>
    <property type="match status" value="2"/>
</dbReference>
<evidence type="ECO:0000256" key="4">
    <source>
        <dbReference type="ARBA" id="ARBA00022771"/>
    </source>
</evidence>
<dbReference type="Gene3D" id="1.20.920.10">
    <property type="entry name" value="Bromodomain-like"/>
    <property type="match status" value="1"/>
</dbReference>
<evidence type="ECO:0000259" key="15">
    <source>
        <dbReference type="PROSITE" id="PS50119"/>
    </source>
</evidence>
<dbReference type="CDD" id="cd15541">
    <property type="entry name" value="PHD_TIF1_like"/>
    <property type="match status" value="1"/>
</dbReference>
<evidence type="ECO:0000313" key="16">
    <source>
        <dbReference type="EMBL" id="JAG42539.1"/>
    </source>
</evidence>
<dbReference type="PROSITE" id="PS50089">
    <property type="entry name" value="ZF_RING_2"/>
    <property type="match status" value="1"/>
</dbReference>
<dbReference type="PROSITE" id="PS00518">
    <property type="entry name" value="ZF_RING_1"/>
    <property type="match status" value="1"/>
</dbReference>
<dbReference type="InterPro" id="IPR019786">
    <property type="entry name" value="Zinc_finger_PHD-type_CS"/>
</dbReference>
<feature type="compositionally biased region" description="Low complexity" evidence="11">
    <location>
        <begin position="674"/>
        <end position="698"/>
    </location>
</feature>
<dbReference type="InterPro" id="IPR036427">
    <property type="entry name" value="Bromodomain-like_sf"/>
</dbReference>
<dbReference type="PROSITE" id="PS01359">
    <property type="entry name" value="ZF_PHD_1"/>
    <property type="match status" value="1"/>
</dbReference>
<dbReference type="InterPro" id="IPR003649">
    <property type="entry name" value="Bbox_C"/>
</dbReference>
<dbReference type="SMART" id="SM00336">
    <property type="entry name" value="BBOX"/>
    <property type="match status" value="2"/>
</dbReference>
<keyword evidence="4 9" id="KW-0863">Zinc-finger</keyword>
<proteinExistence type="predicted"/>
<dbReference type="SMART" id="SM00297">
    <property type="entry name" value="BROMO"/>
    <property type="match status" value="1"/>
</dbReference>
<evidence type="ECO:0000259" key="14">
    <source>
        <dbReference type="PROSITE" id="PS50089"/>
    </source>
</evidence>
<dbReference type="Gene3D" id="3.30.40.10">
    <property type="entry name" value="Zinc/RING finger domain, C3HC4 (zinc finger)"/>
    <property type="match status" value="1"/>
</dbReference>
<dbReference type="GO" id="GO:0008270">
    <property type="term" value="F:zinc ion binding"/>
    <property type="evidence" value="ECO:0007669"/>
    <property type="project" value="UniProtKB-KW"/>
</dbReference>
<dbReference type="AlphaFoldDB" id="A0A0A9ZDP7"/>
<dbReference type="PROSITE" id="PS50014">
    <property type="entry name" value="BROMODOMAIN_2"/>
    <property type="match status" value="1"/>
</dbReference>
<evidence type="ECO:0000259" key="13">
    <source>
        <dbReference type="PROSITE" id="PS50016"/>
    </source>
</evidence>
<evidence type="ECO:0000256" key="7">
    <source>
        <dbReference type="ARBA" id="ARBA00023117"/>
    </source>
</evidence>
<evidence type="ECO:0000256" key="6">
    <source>
        <dbReference type="ARBA" id="ARBA00023054"/>
    </source>
</evidence>
<evidence type="ECO:0000256" key="3">
    <source>
        <dbReference type="ARBA" id="ARBA00022737"/>
    </source>
</evidence>
<feature type="domain" description="Bromo" evidence="12">
    <location>
        <begin position="877"/>
        <end position="931"/>
    </location>
</feature>
<dbReference type="SMART" id="SM00502">
    <property type="entry name" value="BBC"/>
    <property type="match status" value="1"/>
</dbReference>
<evidence type="ECO:0000256" key="5">
    <source>
        <dbReference type="ARBA" id="ARBA00022833"/>
    </source>
</evidence>